<protein>
    <recommendedName>
        <fullName evidence="3">Haloacid dehalogenase-like hydrolase</fullName>
    </recommendedName>
</protein>
<sequence>MSTPLHPQNVIAIVWDFDKTLIPGYMQEPIFRAFGIDEPTFWREVNALPGFFARLGVTLHPDTAYLNHLLTYVHHGRMPGLTNARLRELGREIVFHPGLPDFFERIQAHLEEDPEARRFELKLEHYVVSTGLKEMIAGSAIRPFVKGIWASEFLESPAPPGFDPDATLDLDLPRYEALLPEVEGISQIAVAYDNTSKTRALFEINKGSNVNASIEVNATMRAEDRRVPFRNMIYVADGPSDVPAFSVMRQNQGTGYAVYDPRNPLSLKQVDRLRRDGRIDHFGPADFTENSPTSAWLMLQVDRIAERIIDERRSALKAKVGEAPRHLPH</sequence>
<dbReference type="InterPro" id="IPR023214">
    <property type="entry name" value="HAD_sf"/>
</dbReference>
<dbReference type="Proteomes" id="UP001228113">
    <property type="component" value="Chromosome"/>
</dbReference>
<dbReference type="KEGG" id="msea:METESE_24730"/>
<evidence type="ECO:0000313" key="1">
    <source>
        <dbReference type="EMBL" id="BDU77515.1"/>
    </source>
</evidence>
<reference evidence="1" key="1">
    <citation type="journal article" date="2023" name="Int. J. Syst. Evol. Microbiol.">
        <title>Mesoterricola silvestris gen. nov., sp. nov., Mesoterricola sediminis sp. nov., Geothrix oryzae sp. nov., Geothrix edaphica sp. nov., Geothrix rubra sp. nov., and Geothrix limicola sp. nov., six novel members of Acidobacteriota isolated from soils.</title>
        <authorList>
            <person name="Itoh H."/>
            <person name="Sugisawa Y."/>
            <person name="Mise K."/>
            <person name="Xu Z."/>
            <person name="Kuniyasu M."/>
            <person name="Ushijima N."/>
            <person name="Kawano K."/>
            <person name="Kobayashi E."/>
            <person name="Shiratori Y."/>
            <person name="Masuda Y."/>
            <person name="Senoo K."/>
        </authorList>
    </citation>
    <scope>NUCLEOTIDE SEQUENCE</scope>
    <source>
        <strain evidence="1">W786</strain>
    </source>
</reference>
<proteinExistence type="predicted"/>
<organism evidence="1 2">
    <name type="scientific">Mesoterricola sediminis</name>
    <dbReference type="NCBI Taxonomy" id="2927980"/>
    <lineage>
        <taxon>Bacteria</taxon>
        <taxon>Pseudomonadati</taxon>
        <taxon>Acidobacteriota</taxon>
        <taxon>Holophagae</taxon>
        <taxon>Holophagales</taxon>
        <taxon>Holophagaceae</taxon>
        <taxon>Mesoterricola</taxon>
    </lineage>
</organism>
<keyword evidence="2" id="KW-1185">Reference proteome</keyword>
<dbReference type="AlphaFoldDB" id="A0AA48GXN4"/>
<name>A0AA48GXN4_9BACT</name>
<dbReference type="EMBL" id="AP027081">
    <property type="protein sequence ID" value="BDU77515.1"/>
    <property type="molecule type" value="Genomic_DNA"/>
</dbReference>
<evidence type="ECO:0008006" key="3">
    <source>
        <dbReference type="Google" id="ProtNLM"/>
    </source>
</evidence>
<gene>
    <name evidence="1" type="ORF">METESE_24730</name>
</gene>
<dbReference type="SUPFAM" id="SSF56784">
    <property type="entry name" value="HAD-like"/>
    <property type="match status" value="1"/>
</dbReference>
<dbReference type="RefSeq" id="WP_243332996.1">
    <property type="nucleotide sequence ID" value="NZ_AP027081.1"/>
</dbReference>
<dbReference type="Gene3D" id="3.40.50.1000">
    <property type="entry name" value="HAD superfamily/HAD-like"/>
    <property type="match status" value="1"/>
</dbReference>
<accession>A0AA48GXN4</accession>
<dbReference type="InterPro" id="IPR036412">
    <property type="entry name" value="HAD-like_sf"/>
</dbReference>
<evidence type="ECO:0000313" key="2">
    <source>
        <dbReference type="Proteomes" id="UP001228113"/>
    </source>
</evidence>